<proteinExistence type="predicted"/>
<accession>A0ABU6SST6</accession>
<dbReference type="InterPro" id="IPR058594">
    <property type="entry name" value="PB1-like_dom_pln"/>
</dbReference>
<feature type="domain" description="PB1-like" evidence="2">
    <location>
        <begin position="3"/>
        <end position="87"/>
    </location>
</feature>
<feature type="compositionally biased region" description="Basic and acidic residues" evidence="1">
    <location>
        <begin position="154"/>
        <end position="164"/>
    </location>
</feature>
<protein>
    <recommendedName>
        <fullName evidence="2">PB1-like domain-containing protein</fullName>
    </recommendedName>
</protein>
<sequence length="250" mass="27534">MENPYIHYIGGETMIYHNCDEDRWSLLEVVDFVTKIGYPKNGIAAMWFKYVTESIEEGLKMLRTDNDALELAKIGVRNDIVELYVVHKNDVIGQRKARGHVVGKDDNHKGSSSELGGGSAQLEDSESGSNNDSQDEDFESASDGSDSDLPWSDTKSEDSAHDIVFDDSGDDDDDGNVDGGLFDVKVKSLAEEENVLPEQHGQATPIINKGKEVAAAGFSEELPDLPSSDEEGDVPLKKYHLHKELKDMSQ</sequence>
<gene>
    <name evidence="3" type="ORF">PIB30_078624</name>
</gene>
<dbReference type="Pfam" id="PF26130">
    <property type="entry name" value="PB1-like"/>
    <property type="match status" value="1"/>
</dbReference>
<dbReference type="Proteomes" id="UP001341840">
    <property type="component" value="Unassembled WGS sequence"/>
</dbReference>
<evidence type="ECO:0000259" key="2">
    <source>
        <dbReference type="Pfam" id="PF26130"/>
    </source>
</evidence>
<feature type="region of interest" description="Disordered" evidence="1">
    <location>
        <begin position="217"/>
        <end position="250"/>
    </location>
</feature>
<dbReference type="EMBL" id="JASCZI010061506">
    <property type="protein sequence ID" value="MED6138873.1"/>
    <property type="molecule type" value="Genomic_DNA"/>
</dbReference>
<evidence type="ECO:0000256" key="1">
    <source>
        <dbReference type="SAM" id="MobiDB-lite"/>
    </source>
</evidence>
<comment type="caution">
    <text evidence="3">The sequence shown here is derived from an EMBL/GenBank/DDBJ whole genome shotgun (WGS) entry which is preliminary data.</text>
</comment>
<keyword evidence="4" id="KW-1185">Reference proteome</keyword>
<evidence type="ECO:0000313" key="3">
    <source>
        <dbReference type="EMBL" id="MED6138873.1"/>
    </source>
</evidence>
<feature type="region of interest" description="Disordered" evidence="1">
    <location>
        <begin position="97"/>
        <end position="181"/>
    </location>
</feature>
<name>A0ABU6SST6_9FABA</name>
<feature type="compositionally biased region" description="Basic and acidic residues" evidence="1">
    <location>
        <begin position="102"/>
        <end position="111"/>
    </location>
</feature>
<feature type="compositionally biased region" description="Acidic residues" evidence="1">
    <location>
        <begin position="165"/>
        <end position="176"/>
    </location>
</feature>
<feature type="compositionally biased region" description="Acidic residues" evidence="1">
    <location>
        <begin position="221"/>
        <end position="233"/>
    </location>
</feature>
<reference evidence="3 4" key="1">
    <citation type="journal article" date="2023" name="Plants (Basel)">
        <title>Bridging the Gap: Combining Genomics and Transcriptomics Approaches to Understand Stylosanthes scabra, an Orphan Legume from the Brazilian Caatinga.</title>
        <authorList>
            <person name="Ferreira-Neto J.R.C."/>
            <person name="da Silva M.D."/>
            <person name="Binneck E."/>
            <person name="de Melo N.F."/>
            <person name="da Silva R.H."/>
            <person name="de Melo A.L.T.M."/>
            <person name="Pandolfi V."/>
            <person name="Bustamante F.O."/>
            <person name="Brasileiro-Vidal A.C."/>
            <person name="Benko-Iseppon A.M."/>
        </authorList>
    </citation>
    <scope>NUCLEOTIDE SEQUENCE [LARGE SCALE GENOMIC DNA]</scope>
    <source>
        <tissue evidence="3">Leaves</tissue>
    </source>
</reference>
<organism evidence="3 4">
    <name type="scientific">Stylosanthes scabra</name>
    <dbReference type="NCBI Taxonomy" id="79078"/>
    <lineage>
        <taxon>Eukaryota</taxon>
        <taxon>Viridiplantae</taxon>
        <taxon>Streptophyta</taxon>
        <taxon>Embryophyta</taxon>
        <taxon>Tracheophyta</taxon>
        <taxon>Spermatophyta</taxon>
        <taxon>Magnoliopsida</taxon>
        <taxon>eudicotyledons</taxon>
        <taxon>Gunneridae</taxon>
        <taxon>Pentapetalae</taxon>
        <taxon>rosids</taxon>
        <taxon>fabids</taxon>
        <taxon>Fabales</taxon>
        <taxon>Fabaceae</taxon>
        <taxon>Papilionoideae</taxon>
        <taxon>50 kb inversion clade</taxon>
        <taxon>dalbergioids sensu lato</taxon>
        <taxon>Dalbergieae</taxon>
        <taxon>Pterocarpus clade</taxon>
        <taxon>Stylosanthes</taxon>
    </lineage>
</organism>
<evidence type="ECO:0000313" key="4">
    <source>
        <dbReference type="Proteomes" id="UP001341840"/>
    </source>
</evidence>